<dbReference type="Proteomes" id="UP000024635">
    <property type="component" value="Unassembled WGS sequence"/>
</dbReference>
<dbReference type="EMBL" id="JARK01001338">
    <property type="protein sequence ID" value="EYC33218.1"/>
    <property type="molecule type" value="Genomic_DNA"/>
</dbReference>
<evidence type="ECO:0000313" key="1">
    <source>
        <dbReference type="EMBL" id="EYC33218.1"/>
    </source>
</evidence>
<reference evidence="2" key="1">
    <citation type="journal article" date="2015" name="Nat. Genet.">
        <title>The genome and transcriptome of the zoonotic hookworm Ancylostoma ceylanicum identify infection-specific gene families.</title>
        <authorList>
            <person name="Schwarz E.M."/>
            <person name="Hu Y."/>
            <person name="Antoshechkin I."/>
            <person name="Miller M.M."/>
            <person name="Sternberg P.W."/>
            <person name="Aroian R.V."/>
        </authorList>
    </citation>
    <scope>NUCLEOTIDE SEQUENCE</scope>
    <source>
        <strain evidence="2">HY135</strain>
    </source>
</reference>
<proteinExistence type="predicted"/>
<keyword evidence="2" id="KW-1185">Reference proteome</keyword>
<organism evidence="1 2">
    <name type="scientific">Ancylostoma ceylanicum</name>
    <dbReference type="NCBI Taxonomy" id="53326"/>
    <lineage>
        <taxon>Eukaryota</taxon>
        <taxon>Metazoa</taxon>
        <taxon>Ecdysozoa</taxon>
        <taxon>Nematoda</taxon>
        <taxon>Chromadorea</taxon>
        <taxon>Rhabditida</taxon>
        <taxon>Rhabditina</taxon>
        <taxon>Rhabditomorpha</taxon>
        <taxon>Strongyloidea</taxon>
        <taxon>Ancylostomatidae</taxon>
        <taxon>Ancylostomatinae</taxon>
        <taxon>Ancylostoma</taxon>
    </lineage>
</organism>
<gene>
    <name evidence="1" type="primary">Acey_s0002.g673</name>
    <name evidence="1" type="ORF">Y032_0002g673</name>
</gene>
<dbReference type="AlphaFoldDB" id="A0A016W2J6"/>
<comment type="caution">
    <text evidence="1">The sequence shown here is derived from an EMBL/GenBank/DDBJ whole genome shotgun (WGS) entry which is preliminary data.</text>
</comment>
<sequence>MRLPASIIDQRSAGRPLERLQQEAASSTMRCGYATPPNIQTVPVSDDVLQAVSGAKKRTSKLQQQEVVKEYFWKHMNISVKYLRITPHHSDSVLVVSLKPPRNRSASVIRWL</sequence>
<name>A0A016W2J6_9BILA</name>
<evidence type="ECO:0000313" key="2">
    <source>
        <dbReference type="Proteomes" id="UP000024635"/>
    </source>
</evidence>
<protein>
    <submittedName>
        <fullName evidence="1">Uncharacterized protein</fullName>
    </submittedName>
</protein>
<accession>A0A016W2J6</accession>